<gene>
    <name evidence="1" type="ORF">DEO72_LG3g124</name>
</gene>
<keyword evidence="2" id="KW-1185">Reference proteome</keyword>
<dbReference type="EMBL" id="CP039347">
    <property type="protein sequence ID" value="QCD85605.1"/>
    <property type="molecule type" value="Genomic_DNA"/>
</dbReference>
<dbReference type="AlphaFoldDB" id="A0A4D6LB66"/>
<name>A0A4D6LB66_VIGUN</name>
<accession>A0A4D6LB66</accession>
<dbReference type="Proteomes" id="UP000501690">
    <property type="component" value="Linkage Group LG3"/>
</dbReference>
<proteinExistence type="predicted"/>
<evidence type="ECO:0000313" key="1">
    <source>
        <dbReference type="EMBL" id="QCD85605.1"/>
    </source>
</evidence>
<sequence length="100" mass="10863">MGPSRASDIDRSGQTRLTNLTSTTGLYEPLGRSGMSRLAGGLARKGFSACLTHLGRRIVSVRLGRQVGSIRLGRQVGSIRLGHRVKLTHRDITIFLHGKL</sequence>
<protein>
    <submittedName>
        <fullName evidence="1">Uncharacterized protein</fullName>
    </submittedName>
</protein>
<evidence type="ECO:0000313" key="2">
    <source>
        <dbReference type="Proteomes" id="UP000501690"/>
    </source>
</evidence>
<reference evidence="1 2" key="1">
    <citation type="submission" date="2019-04" db="EMBL/GenBank/DDBJ databases">
        <title>An improved genome assembly and genetic linkage map for asparagus bean, Vigna unguiculata ssp. sesquipedialis.</title>
        <authorList>
            <person name="Xia Q."/>
            <person name="Zhang R."/>
            <person name="Dong Y."/>
        </authorList>
    </citation>
    <scope>NUCLEOTIDE SEQUENCE [LARGE SCALE GENOMIC DNA]</scope>
    <source>
        <tissue evidence="1">Leaf</tissue>
    </source>
</reference>
<organism evidence="1 2">
    <name type="scientific">Vigna unguiculata</name>
    <name type="common">Cowpea</name>
    <dbReference type="NCBI Taxonomy" id="3917"/>
    <lineage>
        <taxon>Eukaryota</taxon>
        <taxon>Viridiplantae</taxon>
        <taxon>Streptophyta</taxon>
        <taxon>Embryophyta</taxon>
        <taxon>Tracheophyta</taxon>
        <taxon>Spermatophyta</taxon>
        <taxon>Magnoliopsida</taxon>
        <taxon>eudicotyledons</taxon>
        <taxon>Gunneridae</taxon>
        <taxon>Pentapetalae</taxon>
        <taxon>rosids</taxon>
        <taxon>fabids</taxon>
        <taxon>Fabales</taxon>
        <taxon>Fabaceae</taxon>
        <taxon>Papilionoideae</taxon>
        <taxon>50 kb inversion clade</taxon>
        <taxon>NPAAA clade</taxon>
        <taxon>indigoferoid/millettioid clade</taxon>
        <taxon>Phaseoleae</taxon>
        <taxon>Vigna</taxon>
    </lineage>
</organism>